<evidence type="ECO:0000256" key="1">
    <source>
        <dbReference type="SAM" id="MobiDB-lite"/>
    </source>
</evidence>
<evidence type="ECO:0000259" key="2">
    <source>
        <dbReference type="PROSITE" id="PS50878"/>
    </source>
</evidence>
<feature type="domain" description="Reverse transcriptase" evidence="2">
    <location>
        <begin position="1"/>
        <end position="119"/>
    </location>
</feature>
<reference evidence="3" key="2">
    <citation type="submission" date="2025-08" db="UniProtKB">
        <authorList>
            <consortium name="Ensembl"/>
        </authorList>
    </citation>
    <scope>IDENTIFICATION</scope>
</reference>
<dbReference type="Ensembl" id="ENSSMAT00000070265.1">
    <property type="protein sequence ID" value="ENSSMAP00000053708.1"/>
    <property type="gene ID" value="ENSSMAG00000034009.1"/>
</dbReference>
<sequence length="120" mass="13571">GRKRIRRNQNKDSPTSPPHSHQSGVPQGAVLSPILFLLYISDIYSPPATTAKVSQFADNLCYWSKNWSNMLRIKLNPSKTQCVLFTKNPHMQLNNTIKLSLNNQNINISKEATFLGVTFQ</sequence>
<evidence type="ECO:0000313" key="4">
    <source>
        <dbReference type="Proteomes" id="UP000694558"/>
    </source>
</evidence>
<dbReference type="InterPro" id="IPR000477">
    <property type="entry name" value="RT_dom"/>
</dbReference>
<dbReference type="Proteomes" id="UP000694558">
    <property type="component" value="Chromosome 19"/>
</dbReference>
<dbReference type="GeneTree" id="ENSGT00940000181354"/>
<feature type="region of interest" description="Disordered" evidence="1">
    <location>
        <begin position="1"/>
        <end position="26"/>
    </location>
</feature>
<accession>A0A8D3D2F0</accession>
<evidence type="ECO:0000313" key="3">
    <source>
        <dbReference type="Ensembl" id="ENSSMAP00000053708.1"/>
    </source>
</evidence>
<reference evidence="3" key="1">
    <citation type="submission" date="2023-05" db="EMBL/GenBank/DDBJ databases">
        <title>High-quality long-read genome of Scophthalmus maximus.</title>
        <authorList>
            <person name="Lien S."/>
            <person name="Martinez P."/>
        </authorList>
    </citation>
    <scope>NUCLEOTIDE SEQUENCE [LARGE SCALE GENOMIC DNA]</scope>
</reference>
<organism evidence="3 4">
    <name type="scientific">Scophthalmus maximus</name>
    <name type="common">Turbot</name>
    <name type="synonym">Psetta maxima</name>
    <dbReference type="NCBI Taxonomy" id="52904"/>
    <lineage>
        <taxon>Eukaryota</taxon>
        <taxon>Metazoa</taxon>
        <taxon>Chordata</taxon>
        <taxon>Craniata</taxon>
        <taxon>Vertebrata</taxon>
        <taxon>Euteleostomi</taxon>
        <taxon>Actinopterygii</taxon>
        <taxon>Neopterygii</taxon>
        <taxon>Teleostei</taxon>
        <taxon>Neoteleostei</taxon>
        <taxon>Acanthomorphata</taxon>
        <taxon>Carangaria</taxon>
        <taxon>Pleuronectiformes</taxon>
        <taxon>Pleuronectoidei</taxon>
        <taxon>Scophthalmidae</taxon>
        <taxon>Scophthalmus</taxon>
    </lineage>
</organism>
<protein>
    <recommendedName>
        <fullName evidence="2">Reverse transcriptase domain-containing protein</fullName>
    </recommendedName>
</protein>
<feature type="compositionally biased region" description="Polar residues" evidence="1">
    <location>
        <begin position="11"/>
        <end position="25"/>
    </location>
</feature>
<proteinExistence type="predicted"/>
<dbReference type="PROSITE" id="PS50878">
    <property type="entry name" value="RT_POL"/>
    <property type="match status" value="1"/>
</dbReference>
<name>A0A8D3D2F0_SCOMX</name>
<dbReference type="Pfam" id="PF00078">
    <property type="entry name" value="RVT_1"/>
    <property type="match status" value="1"/>
</dbReference>
<dbReference type="AlphaFoldDB" id="A0A8D3D2F0"/>